<dbReference type="EMBL" id="AORV01000027">
    <property type="protein sequence ID" value="EMS72427.1"/>
    <property type="molecule type" value="Genomic_DNA"/>
</dbReference>
<dbReference type="RefSeq" id="WP_004625138.1">
    <property type="nucleotide sequence ID" value="NZ_AORV01000027.1"/>
</dbReference>
<dbReference type="Gene3D" id="3.40.190.10">
    <property type="entry name" value="Periplasmic binding protein-like II"/>
    <property type="match status" value="2"/>
</dbReference>
<evidence type="ECO:0000256" key="1">
    <source>
        <dbReference type="ARBA" id="ARBA00022729"/>
    </source>
</evidence>
<gene>
    <name evidence="4" type="ORF">CTER_1592</name>
</gene>
<feature type="chain" id="PRO_5039206283" evidence="3">
    <location>
        <begin position="24"/>
        <end position="548"/>
    </location>
</feature>
<dbReference type="PANTHER" id="PTHR43649:SF33">
    <property type="entry name" value="POLYGALACTURONAN_RHAMNOGALACTURONAN-BINDING PROTEIN YTCQ"/>
    <property type="match status" value="1"/>
</dbReference>
<accession>S0FKN9</accession>
<sequence length="548" mass="62039">MGKLKRSLAIMLMSALLVSGVTACGGTSENTRDSQTSAAAGSSASSESTNTAPDVSEKMDISVALWGIDEALANADNDQFLQAMYKKLNITLKPRQITWDDYTQKAQMWSASGDMPDIMSIDAVGTTYYRNWINQGVIKPLPEDLSKYPTLKEYMNKPDIQALKQPDGKIYTVPRSLYDSLDYCSHDRIVLYRWDLAQKAGITKEPETWDEFNAMLKAIVDKDPEGKKISGLTANNVKQISGFFWLFSDPAATSDGSGSDFKWIKKDGKYVPAVLTTDLALPSLQNMRTMYDQRMIDRDIANMKGTQSYDKFVSGTSAALLLVGYGNVNNQVNERWKKLHPDVPLFDAVKKADYFPATDGNKYHCTFKTYWSESYFSNKMDDKKMDRIMMLYDYMLQPETKEFYRYGVKDVDYKKDGDKITKITSQEELDKKQPSSANLQALVEFDNAYLYDPNNSTIDSAIRESAIKDLEHSREVTKQPDYEVKLTDISTPTKDKFSILDHEFMLKIMAGKEPVEKMWADVLKEYEAKGLSKMIDEVNAKAKEMGLN</sequence>
<keyword evidence="4" id="KW-0813">Transport</keyword>
<evidence type="ECO:0000313" key="4">
    <source>
        <dbReference type="EMBL" id="EMS72427.1"/>
    </source>
</evidence>
<dbReference type="eggNOG" id="COG1653">
    <property type="taxonomic scope" value="Bacteria"/>
</dbReference>
<name>S0FKN9_RUMCE</name>
<protein>
    <submittedName>
        <fullName evidence="4">ABC-type sugar transport system, periplasmic component</fullName>
    </submittedName>
</protein>
<dbReference type="SUPFAM" id="SSF53850">
    <property type="entry name" value="Periplasmic binding protein-like II"/>
    <property type="match status" value="1"/>
</dbReference>
<dbReference type="PATRIC" id="fig|1195236.3.peg.1919"/>
<proteinExistence type="predicted"/>
<dbReference type="AlphaFoldDB" id="S0FKN9"/>
<evidence type="ECO:0000256" key="2">
    <source>
        <dbReference type="SAM" id="MobiDB-lite"/>
    </source>
</evidence>
<dbReference type="InterPro" id="IPR050490">
    <property type="entry name" value="Bact_solute-bd_prot1"/>
</dbReference>
<dbReference type="PROSITE" id="PS51257">
    <property type="entry name" value="PROKAR_LIPOPROTEIN"/>
    <property type="match status" value="1"/>
</dbReference>
<keyword evidence="1 3" id="KW-0732">Signal</keyword>
<dbReference type="PANTHER" id="PTHR43649">
    <property type="entry name" value="ARABINOSE-BINDING PROTEIN-RELATED"/>
    <property type="match status" value="1"/>
</dbReference>
<feature type="signal peptide" evidence="3">
    <location>
        <begin position="1"/>
        <end position="23"/>
    </location>
</feature>
<dbReference type="Proteomes" id="UP000014155">
    <property type="component" value="Unassembled WGS sequence"/>
</dbReference>
<dbReference type="STRING" id="1195236.CTER_1592"/>
<feature type="compositionally biased region" description="Low complexity" evidence="2">
    <location>
        <begin position="34"/>
        <end position="52"/>
    </location>
</feature>
<evidence type="ECO:0000313" key="5">
    <source>
        <dbReference type="Proteomes" id="UP000014155"/>
    </source>
</evidence>
<reference evidence="4 5" key="1">
    <citation type="journal article" date="2013" name="Genome Announc.">
        <title>Draft Genome Sequence of the Cellulolytic, Mesophilic, Anaerobic Bacterium Clostridium termitidis Strain CT1112 (DSM 5398).</title>
        <authorList>
            <person name="Lal S."/>
            <person name="Ramachandran U."/>
            <person name="Zhang X."/>
            <person name="Munir R."/>
            <person name="Sparling R."/>
            <person name="Levin D.B."/>
        </authorList>
    </citation>
    <scope>NUCLEOTIDE SEQUENCE [LARGE SCALE GENOMIC DNA]</scope>
    <source>
        <strain evidence="4 5">CT1112</strain>
    </source>
</reference>
<evidence type="ECO:0000256" key="3">
    <source>
        <dbReference type="SAM" id="SignalP"/>
    </source>
</evidence>
<feature type="region of interest" description="Disordered" evidence="2">
    <location>
        <begin position="26"/>
        <end position="54"/>
    </location>
</feature>
<keyword evidence="5" id="KW-1185">Reference proteome</keyword>
<comment type="caution">
    <text evidence="4">The sequence shown here is derived from an EMBL/GenBank/DDBJ whole genome shotgun (WGS) entry which is preliminary data.</text>
</comment>
<organism evidence="4 5">
    <name type="scientific">Ruminiclostridium cellobioparum subsp. termitidis CT1112</name>
    <dbReference type="NCBI Taxonomy" id="1195236"/>
    <lineage>
        <taxon>Bacteria</taxon>
        <taxon>Bacillati</taxon>
        <taxon>Bacillota</taxon>
        <taxon>Clostridia</taxon>
        <taxon>Eubacteriales</taxon>
        <taxon>Oscillospiraceae</taxon>
        <taxon>Ruminiclostridium</taxon>
    </lineage>
</organism>
<keyword evidence="4" id="KW-0762">Sugar transport</keyword>